<dbReference type="Proteomes" id="UP000262969">
    <property type="component" value="Unassembled WGS sequence"/>
</dbReference>
<accession>A0A3D2X4J5</accession>
<reference evidence="2 3" key="1">
    <citation type="journal article" date="2018" name="Nat. Biotechnol.">
        <title>A standardized bacterial taxonomy based on genome phylogeny substantially revises the tree of life.</title>
        <authorList>
            <person name="Parks D.H."/>
            <person name="Chuvochina M."/>
            <person name="Waite D.W."/>
            <person name="Rinke C."/>
            <person name="Skarshewski A."/>
            <person name="Chaumeil P.A."/>
            <person name="Hugenholtz P."/>
        </authorList>
    </citation>
    <scope>NUCLEOTIDE SEQUENCE [LARGE SCALE GENOMIC DNA]</scope>
    <source>
        <strain evidence="2">UBA11728</strain>
    </source>
</reference>
<protein>
    <recommendedName>
        <fullName evidence="1">Polysaccharide pyruvyl transferase domain-containing protein</fullName>
    </recommendedName>
</protein>
<gene>
    <name evidence="2" type="ORF">DHW61_03520</name>
</gene>
<sequence length="367" mass="42260">MKVGVVTFHNAHNYGASLQTWALQKVLKNLGTEPGVIHYHPEIIDKLYVAPKLDTTKKKLKYLLKKEYRTRIQTQIYKNKRYSKFIREKFHLIGDYKTYEELLNSNLSLDAYITGSDQVWNSDHTGGFDPAYTLDFAKPGAKKISYAASVGREYILPQYREQFCQSLESYTSISVREASAKPAIEALTEKPVEVVLDPTLLLERKDYEELKKPGKFKGRYILVYMMESNKELVQFANRLSVAIGLPIIQRKLPGVFRNELGSYYEDTAAEFLGEIEKAEYVLTNSFHATVFSLIYEKPFISMLHTSTGARTSDLLKSVGLESHLLYHIGDFHDMNQFKIDDVDALRQRIRELRESSINFLNRALKNN</sequence>
<organism evidence="2 3">
    <name type="scientific">Lachnoclostridium phytofermentans</name>
    <dbReference type="NCBI Taxonomy" id="66219"/>
    <lineage>
        <taxon>Bacteria</taxon>
        <taxon>Bacillati</taxon>
        <taxon>Bacillota</taxon>
        <taxon>Clostridia</taxon>
        <taxon>Lachnospirales</taxon>
        <taxon>Lachnospiraceae</taxon>
    </lineage>
</organism>
<dbReference type="AlphaFoldDB" id="A0A3D2X4J5"/>
<evidence type="ECO:0000313" key="2">
    <source>
        <dbReference type="EMBL" id="HCL01475.1"/>
    </source>
</evidence>
<evidence type="ECO:0000259" key="1">
    <source>
        <dbReference type="Pfam" id="PF04230"/>
    </source>
</evidence>
<comment type="caution">
    <text evidence="2">The sequence shown here is derived from an EMBL/GenBank/DDBJ whole genome shotgun (WGS) entry which is preliminary data.</text>
</comment>
<dbReference type="Pfam" id="PF04230">
    <property type="entry name" value="PS_pyruv_trans"/>
    <property type="match status" value="1"/>
</dbReference>
<feature type="domain" description="Polysaccharide pyruvyl transferase" evidence="1">
    <location>
        <begin position="13"/>
        <end position="302"/>
    </location>
</feature>
<dbReference type="EMBL" id="DPVV01000125">
    <property type="protein sequence ID" value="HCL01475.1"/>
    <property type="molecule type" value="Genomic_DNA"/>
</dbReference>
<proteinExistence type="predicted"/>
<dbReference type="InterPro" id="IPR007345">
    <property type="entry name" value="Polysacch_pyruvyl_Trfase"/>
</dbReference>
<evidence type="ECO:0000313" key="3">
    <source>
        <dbReference type="Proteomes" id="UP000262969"/>
    </source>
</evidence>
<name>A0A3D2X4J5_9FIRM</name>